<protein>
    <submittedName>
        <fullName evidence="10">M13 family metallopeptidase</fullName>
    </submittedName>
</protein>
<dbReference type="InterPro" id="IPR018497">
    <property type="entry name" value="Peptidase_M13_C"/>
</dbReference>
<sequence>MLLTQCKAPEAQQQSSAKVIATPAPEMLAVAKGVGIDVPNIDKSVKPCDDFYLYANGNWIKNNPVPATESIWSSFNEVAERNNAILRQLLNNAAATTNAEKGSNLQKVGDYFYSGMDSAGIETAGLAPLKPELDRLNAVKDLKGLQNMLATHQMHGFGPMFGSYVGQDDKISTQYALFVFQGGIGLPDRDYYLKDDKRSKEIRTAYLNYLRNMFTLLGDSEKQAVANANKVMAIETRLAKASKSRVELRDPYANYNKMTVAEFQKLMPNLNVKNWLTNMKLGAAKEVIVGQPAFFKELNAMLKSVPVADWKTYMRLRMVSSLASALPNAYAQENFNFFSKTLSGAKQMQPRWKRMARATDNALGEALGQLYVEKTFSPEAKAKALTMIKNLQAAFQEHVKTLDWMSEETKQKAMQKLDAFAVKIGYPDQWKDYSTFDVNRGPYVMNVLRARMFDYNDMASKLGKPVDRNEWHMSPPTVNAYYNPSMNEIVFPAGILQPPFFDPKADDAVNYGGMGAVIGHELTHGFDDQGRQYDHEGNLKDWWTKEDAERFAKHTEMVDKQYSAYQPLDSVFVNGQLTMGENIADIGGLNIAFTALQKANAGKTDPKYDGFTQNQRFFLAWAQNWRINATDQYLRQQVMTDPHSPGKFRCNGPLANMPQFYEAFGCKEGDKMVRKPEERIRIW</sequence>
<dbReference type="InterPro" id="IPR008753">
    <property type="entry name" value="Peptidase_M13_N"/>
</dbReference>
<dbReference type="InterPro" id="IPR000718">
    <property type="entry name" value="Peptidase_M13"/>
</dbReference>
<evidence type="ECO:0000259" key="8">
    <source>
        <dbReference type="Pfam" id="PF01431"/>
    </source>
</evidence>
<evidence type="ECO:0000256" key="7">
    <source>
        <dbReference type="ARBA" id="ARBA00023049"/>
    </source>
</evidence>
<feature type="domain" description="Peptidase M13 N-terminal" evidence="9">
    <location>
        <begin position="47"/>
        <end position="427"/>
    </location>
</feature>
<evidence type="ECO:0000256" key="6">
    <source>
        <dbReference type="ARBA" id="ARBA00022833"/>
    </source>
</evidence>
<dbReference type="Gene3D" id="1.10.1380.10">
    <property type="entry name" value="Neutral endopeptidase , domain2"/>
    <property type="match status" value="1"/>
</dbReference>
<gene>
    <name evidence="10" type="ORF">I5M27_13620</name>
</gene>
<keyword evidence="4" id="KW-0479">Metal-binding</keyword>
<dbReference type="Proteomes" id="UP000644147">
    <property type="component" value="Unassembled WGS sequence"/>
</dbReference>
<evidence type="ECO:0000256" key="3">
    <source>
        <dbReference type="ARBA" id="ARBA00022670"/>
    </source>
</evidence>
<keyword evidence="3" id="KW-0645">Protease</keyword>
<dbReference type="EMBL" id="JAEHFX010000007">
    <property type="protein sequence ID" value="MBK0404028.1"/>
    <property type="molecule type" value="Genomic_DNA"/>
</dbReference>
<keyword evidence="5" id="KW-0378">Hydrolase</keyword>
<keyword evidence="11" id="KW-1185">Reference proteome</keyword>
<dbReference type="InterPro" id="IPR024079">
    <property type="entry name" value="MetalloPept_cat_dom_sf"/>
</dbReference>
<comment type="caution">
    <text evidence="10">The sequence shown here is derived from an EMBL/GenBank/DDBJ whole genome shotgun (WGS) entry which is preliminary data.</text>
</comment>
<reference evidence="10 11" key="1">
    <citation type="submission" date="2020-12" db="EMBL/GenBank/DDBJ databases">
        <title>Bacterial novel species Adhaeribacter sp. BT258 isolated from soil.</title>
        <authorList>
            <person name="Jung H.-Y."/>
        </authorList>
    </citation>
    <scope>NUCLEOTIDE SEQUENCE [LARGE SCALE GENOMIC DNA]</scope>
    <source>
        <strain evidence="10 11">BT258</strain>
    </source>
</reference>
<name>A0ABS1C5T6_9BACT</name>
<dbReference type="PANTHER" id="PTHR11733">
    <property type="entry name" value="ZINC METALLOPROTEASE FAMILY M13 NEPRILYSIN-RELATED"/>
    <property type="match status" value="1"/>
</dbReference>
<proteinExistence type="inferred from homology"/>
<dbReference type="PANTHER" id="PTHR11733:SF167">
    <property type="entry name" value="FI17812P1-RELATED"/>
    <property type="match status" value="1"/>
</dbReference>
<organism evidence="10 11">
    <name type="scientific">Adhaeribacter terrigena</name>
    <dbReference type="NCBI Taxonomy" id="2793070"/>
    <lineage>
        <taxon>Bacteria</taxon>
        <taxon>Pseudomonadati</taxon>
        <taxon>Bacteroidota</taxon>
        <taxon>Cytophagia</taxon>
        <taxon>Cytophagales</taxon>
        <taxon>Hymenobacteraceae</taxon>
        <taxon>Adhaeribacter</taxon>
    </lineage>
</organism>
<dbReference type="Gene3D" id="3.40.390.10">
    <property type="entry name" value="Collagenase (Catalytic Domain)"/>
    <property type="match status" value="1"/>
</dbReference>
<keyword evidence="7" id="KW-0482">Metalloprotease</keyword>
<evidence type="ECO:0000256" key="4">
    <source>
        <dbReference type="ARBA" id="ARBA00022723"/>
    </source>
</evidence>
<feature type="domain" description="Peptidase M13 C-terminal" evidence="8">
    <location>
        <begin position="479"/>
        <end position="680"/>
    </location>
</feature>
<comment type="cofactor">
    <cofactor evidence="1">
        <name>Zn(2+)</name>
        <dbReference type="ChEBI" id="CHEBI:29105"/>
    </cofactor>
</comment>
<dbReference type="CDD" id="cd08662">
    <property type="entry name" value="M13"/>
    <property type="match status" value="1"/>
</dbReference>
<dbReference type="Pfam" id="PF01431">
    <property type="entry name" value="Peptidase_M13"/>
    <property type="match status" value="1"/>
</dbReference>
<evidence type="ECO:0000256" key="2">
    <source>
        <dbReference type="ARBA" id="ARBA00007357"/>
    </source>
</evidence>
<evidence type="ECO:0000313" key="10">
    <source>
        <dbReference type="EMBL" id="MBK0404028.1"/>
    </source>
</evidence>
<evidence type="ECO:0000313" key="11">
    <source>
        <dbReference type="Proteomes" id="UP000644147"/>
    </source>
</evidence>
<dbReference type="PRINTS" id="PR00786">
    <property type="entry name" value="NEPRILYSIN"/>
</dbReference>
<dbReference type="PROSITE" id="PS51885">
    <property type="entry name" value="NEPRILYSIN"/>
    <property type="match status" value="1"/>
</dbReference>
<dbReference type="SUPFAM" id="SSF55486">
    <property type="entry name" value="Metalloproteases ('zincins'), catalytic domain"/>
    <property type="match status" value="1"/>
</dbReference>
<keyword evidence="6" id="KW-0862">Zinc</keyword>
<evidence type="ECO:0000256" key="5">
    <source>
        <dbReference type="ARBA" id="ARBA00022801"/>
    </source>
</evidence>
<accession>A0ABS1C5T6</accession>
<evidence type="ECO:0000259" key="9">
    <source>
        <dbReference type="Pfam" id="PF05649"/>
    </source>
</evidence>
<evidence type="ECO:0000256" key="1">
    <source>
        <dbReference type="ARBA" id="ARBA00001947"/>
    </source>
</evidence>
<dbReference type="InterPro" id="IPR042089">
    <property type="entry name" value="Peptidase_M13_dom_2"/>
</dbReference>
<comment type="similarity">
    <text evidence="2">Belongs to the peptidase M13 family.</text>
</comment>
<dbReference type="Pfam" id="PF05649">
    <property type="entry name" value="Peptidase_M13_N"/>
    <property type="match status" value="1"/>
</dbReference>